<dbReference type="InterPro" id="IPR016169">
    <property type="entry name" value="FAD-bd_PCMH_sub2"/>
</dbReference>
<keyword evidence="4" id="KW-0285">Flavoprotein</keyword>
<dbReference type="AlphaFoldDB" id="A0A165FAU0"/>
<dbReference type="InterPro" id="IPR016166">
    <property type="entry name" value="FAD-bd_PCMH"/>
</dbReference>
<organism evidence="12 13">
    <name type="scientific">Exidia glandulosa HHB12029</name>
    <dbReference type="NCBI Taxonomy" id="1314781"/>
    <lineage>
        <taxon>Eukaryota</taxon>
        <taxon>Fungi</taxon>
        <taxon>Dikarya</taxon>
        <taxon>Basidiomycota</taxon>
        <taxon>Agaricomycotina</taxon>
        <taxon>Agaricomycetes</taxon>
        <taxon>Auriculariales</taxon>
        <taxon>Exidiaceae</taxon>
        <taxon>Exidia</taxon>
    </lineage>
</organism>
<keyword evidence="5" id="KW-0274">FAD</keyword>
<dbReference type="Gene3D" id="1.10.45.10">
    <property type="entry name" value="Vanillyl-alcohol Oxidase, Chain A, domain 4"/>
    <property type="match status" value="1"/>
</dbReference>
<dbReference type="Gene3D" id="3.30.70.2740">
    <property type="match status" value="1"/>
</dbReference>
<evidence type="ECO:0000256" key="1">
    <source>
        <dbReference type="ARBA" id="ARBA00001974"/>
    </source>
</evidence>
<sequence>MFRRLAVGFRIPRPSASVQCLRGRLLSTRSIPLSSASQRWQNLLLGTFIGTGLGVTASWLAYGSGFLTTSVSDYGSQYGSTDDFRKALEELQHALPPASVSTLPADLTAMGSVAPKTTSSHGVVVRPTSTNEVQHVVLVAKKYRIPVVVHGSGTSLEGQANPLPGVHGICVDLSAMDRILEVNEADCDLVCQPGTSWNDINVHLSGAGIPLFFPLDPGPGASVGGMISTGCSGTNAVRYGTARAEWILNMTVVLPSGKIIKTRSRARKSSAGFDLTKLFIGAEGTLGIITEVTLRLAPVVPTTVATVQFRNVADAVSTVLKLLNLGVPLQCAELLDSVTMRSINLAGGAARKYDDADALFLKIQNPTRAILDTVKATCEAHYGTRFELATSPEDADVLWADRKNAYFSNYALMPGARGMATDICVPVSRLPQFILETKADLDAHGIIGPIVGHVGDGNFHSLLLHRTPEEEAKAQAAQDRMVKRAIALGGTCTGEHGIGVTKKKYLKEELGEDTVELMHTLKRAVDPHNLFNPGKLYP</sequence>
<dbReference type="GO" id="GO:0004458">
    <property type="term" value="F:D-lactate dehydrogenase (cytochrome) activity"/>
    <property type="evidence" value="ECO:0007669"/>
    <property type="project" value="UniProtKB-EC"/>
</dbReference>
<comment type="catalytic activity">
    <reaction evidence="10">
        <text>(R)-lactate + 2 Fe(III)-[cytochrome c] = 2 Fe(II)-[cytochrome c] + pyruvate + 2 H(+)</text>
        <dbReference type="Rhea" id="RHEA:13521"/>
        <dbReference type="Rhea" id="RHEA-COMP:10350"/>
        <dbReference type="Rhea" id="RHEA-COMP:14399"/>
        <dbReference type="ChEBI" id="CHEBI:15361"/>
        <dbReference type="ChEBI" id="CHEBI:15378"/>
        <dbReference type="ChEBI" id="CHEBI:16004"/>
        <dbReference type="ChEBI" id="CHEBI:29033"/>
        <dbReference type="ChEBI" id="CHEBI:29034"/>
        <dbReference type="EC" id="1.1.2.4"/>
    </reaction>
</comment>
<keyword evidence="6" id="KW-0809">Transit peptide</keyword>
<evidence type="ECO:0000256" key="2">
    <source>
        <dbReference type="ARBA" id="ARBA00004173"/>
    </source>
</evidence>
<evidence type="ECO:0000256" key="7">
    <source>
        <dbReference type="ARBA" id="ARBA00023002"/>
    </source>
</evidence>
<dbReference type="Pfam" id="PF01565">
    <property type="entry name" value="FAD_binding_4"/>
    <property type="match status" value="1"/>
</dbReference>
<dbReference type="InterPro" id="IPR036318">
    <property type="entry name" value="FAD-bd_PCMH-like_sf"/>
</dbReference>
<evidence type="ECO:0000313" key="13">
    <source>
        <dbReference type="Proteomes" id="UP000077266"/>
    </source>
</evidence>
<dbReference type="OrthoDB" id="7786253at2759"/>
<comment type="cofactor">
    <cofactor evidence="1">
        <name>FAD</name>
        <dbReference type="ChEBI" id="CHEBI:57692"/>
    </cofactor>
</comment>
<protein>
    <recommendedName>
        <fullName evidence="9">D-lactate dehydrogenase (cytochrome)</fullName>
        <ecNumber evidence="9">1.1.2.4</ecNumber>
    </recommendedName>
</protein>
<dbReference type="InterPro" id="IPR004113">
    <property type="entry name" value="FAD-bd_oxidored_4_C"/>
</dbReference>
<dbReference type="PANTHER" id="PTHR11748">
    <property type="entry name" value="D-LACTATE DEHYDROGENASE"/>
    <property type="match status" value="1"/>
</dbReference>
<dbReference type="SUPFAM" id="SSF55103">
    <property type="entry name" value="FAD-linked oxidases, C-terminal domain"/>
    <property type="match status" value="1"/>
</dbReference>
<dbReference type="STRING" id="1314781.A0A165FAU0"/>
<evidence type="ECO:0000256" key="5">
    <source>
        <dbReference type="ARBA" id="ARBA00022827"/>
    </source>
</evidence>
<proteinExistence type="inferred from homology"/>
<evidence type="ECO:0000313" key="12">
    <source>
        <dbReference type="EMBL" id="KZV88695.1"/>
    </source>
</evidence>
<dbReference type="EC" id="1.1.2.4" evidence="9"/>
<comment type="subcellular location">
    <subcellularLocation>
        <location evidence="2">Mitochondrion</location>
    </subcellularLocation>
</comment>
<dbReference type="FunFam" id="3.30.70.2740:FF:000001">
    <property type="entry name" value="D-lactate dehydrogenase mitochondrial"/>
    <property type="match status" value="1"/>
</dbReference>
<dbReference type="Proteomes" id="UP000077266">
    <property type="component" value="Unassembled WGS sequence"/>
</dbReference>
<dbReference type="InterPro" id="IPR006094">
    <property type="entry name" value="Oxid_FAD_bind_N"/>
</dbReference>
<comment type="similarity">
    <text evidence="3">Belongs to the FAD-binding oxidoreductase/transferase type 4 family.</text>
</comment>
<dbReference type="FunFam" id="1.10.45.10:FF:000001">
    <property type="entry name" value="D-lactate dehydrogenase mitochondrial"/>
    <property type="match status" value="1"/>
</dbReference>
<evidence type="ECO:0000256" key="3">
    <source>
        <dbReference type="ARBA" id="ARBA00008000"/>
    </source>
</evidence>
<evidence type="ECO:0000256" key="10">
    <source>
        <dbReference type="ARBA" id="ARBA00051436"/>
    </source>
</evidence>
<evidence type="ECO:0000256" key="4">
    <source>
        <dbReference type="ARBA" id="ARBA00022630"/>
    </source>
</evidence>
<evidence type="ECO:0000256" key="6">
    <source>
        <dbReference type="ARBA" id="ARBA00022946"/>
    </source>
</evidence>
<dbReference type="GO" id="GO:0008720">
    <property type="term" value="F:D-lactate dehydrogenase (NAD+) activity"/>
    <property type="evidence" value="ECO:0007669"/>
    <property type="project" value="TreeGrafter"/>
</dbReference>
<dbReference type="PROSITE" id="PS51387">
    <property type="entry name" value="FAD_PCMH"/>
    <property type="match status" value="1"/>
</dbReference>
<name>A0A165FAU0_EXIGL</name>
<dbReference type="GO" id="GO:0005739">
    <property type="term" value="C:mitochondrion"/>
    <property type="evidence" value="ECO:0007669"/>
    <property type="project" value="UniProtKB-SubCell"/>
</dbReference>
<dbReference type="InterPro" id="IPR016171">
    <property type="entry name" value="Vanillyl_alc_oxidase_C-sub2"/>
</dbReference>
<accession>A0A165FAU0</accession>
<gene>
    <name evidence="12" type="ORF">EXIGLDRAFT_722421</name>
</gene>
<dbReference type="PANTHER" id="PTHR11748:SF111">
    <property type="entry name" value="D-LACTATE DEHYDROGENASE, MITOCHONDRIAL-RELATED"/>
    <property type="match status" value="1"/>
</dbReference>
<dbReference type="GO" id="GO:1903457">
    <property type="term" value="P:lactate catabolic process"/>
    <property type="evidence" value="ECO:0007669"/>
    <property type="project" value="TreeGrafter"/>
</dbReference>
<dbReference type="SUPFAM" id="SSF56176">
    <property type="entry name" value="FAD-binding/transporter-associated domain-like"/>
    <property type="match status" value="1"/>
</dbReference>
<dbReference type="InterPro" id="IPR016164">
    <property type="entry name" value="FAD-linked_Oxase-like_C"/>
</dbReference>
<dbReference type="EMBL" id="KV426092">
    <property type="protein sequence ID" value="KZV88695.1"/>
    <property type="molecule type" value="Genomic_DNA"/>
</dbReference>
<dbReference type="Gene3D" id="3.30.465.10">
    <property type="match status" value="1"/>
</dbReference>
<keyword evidence="13" id="KW-1185">Reference proteome</keyword>
<feature type="domain" description="FAD-binding PCMH-type" evidence="11">
    <location>
        <begin position="117"/>
        <end position="299"/>
    </location>
</feature>
<keyword evidence="8" id="KW-0496">Mitochondrion</keyword>
<evidence type="ECO:0000256" key="9">
    <source>
        <dbReference type="ARBA" id="ARBA00038897"/>
    </source>
</evidence>
<reference evidence="12 13" key="1">
    <citation type="journal article" date="2016" name="Mol. Biol. Evol.">
        <title>Comparative Genomics of Early-Diverging Mushroom-Forming Fungi Provides Insights into the Origins of Lignocellulose Decay Capabilities.</title>
        <authorList>
            <person name="Nagy L.G."/>
            <person name="Riley R."/>
            <person name="Tritt A."/>
            <person name="Adam C."/>
            <person name="Daum C."/>
            <person name="Floudas D."/>
            <person name="Sun H."/>
            <person name="Yadav J.S."/>
            <person name="Pangilinan J."/>
            <person name="Larsson K.H."/>
            <person name="Matsuura K."/>
            <person name="Barry K."/>
            <person name="Labutti K."/>
            <person name="Kuo R."/>
            <person name="Ohm R.A."/>
            <person name="Bhattacharya S.S."/>
            <person name="Shirouzu T."/>
            <person name="Yoshinaga Y."/>
            <person name="Martin F.M."/>
            <person name="Grigoriev I.V."/>
            <person name="Hibbett D.S."/>
        </authorList>
    </citation>
    <scope>NUCLEOTIDE SEQUENCE [LARGE SCALE GENOMIC DNA]</scope>
    <source>
        <strain evidence="12 13">HHB12029</strain>
    </source>
</reference>
<dbReference type="Pfam" id="PF02913">
    <property type="entry name" value="FAD-oxidase_C"/>
    <property type="match status" value="1"/>
</dbReference>
<keyword evidence="7" id="KW-0560">Oxidoreductase</keyword>
<dbReference type="GO" id="GO:0071949">
    <property type="term" value="F:FAD binding"/>
    <property type="evidence" value="ECO:0007669"/>
    <property type="project" value="InterPro"/>
</dbReference>
<evidence type="ECO:0000259" key="11">
    <source>
        <dbReference type="PROSITE" id="PS51387"/>
    </source>
</evidence>
<evidence type="ECO:0000256" key="8">
    <source>
        <dbReference type="ARBA" id="ARBA00023128"/>
    </source>
</evidence>
<dbReference type="InParanoid" id="A0A165FAU0"/>